<dbReference type="SUPFAM" id="SSF53649">
    <property type="entry name" value="Alkaline phosphatase-like"/>
    <property type="match status" value="1"/>
</dbReference>
<feature type="non-terminal residue" evidence="4">
    <location>
        <position position="1"/>
    </location>
</feature>
<accession>A0A6J4PX42</accession>
<evidence type="ECO:0000256" key="2">
    <source>
        <dbReference type="ARBA" id="ARBA00022801"/>
    </source>
</evidence>
<sequence>GSLRFTRSYPESIPSIPARRGIHTGIRTFPFRDWQKWYAEDVGLWGWQPIPRGQTTLAETLSKEGFYNLFVTDTLHQFRPFYDFHRGFHAFHFVRGQERDFFRPQTAQSKKRIEDALIGGPNASHAEEIMLQYYANTLGREKEEDWFAPQVFLKGMEFMEAAREAQPFFLTVDVYDPHEPWDPPEKYTNMYSDGYGGPEPVTSSSGRSAWMTEAQLDRMHALYSGEVTMMDEWLGKFMNKASDLGLMENTMFVFLSDHGHAFGEHGYAGKVVTALYPELTDTVFMIKHPNGNGAGETSDFFVSTHDVTPTILGALGVEPPAPLQGQDLTPLLDGNGPEKARPYFTAGYHDHVWARDDRYAMFARYDGAEAKLFDLEKDPNMDKDVDSSNPGVSKRMFTDYVLKDAGGPLPSY</sequence>
<evidence type="ECO:0000256" key="1">
    <source>
        <dbReference type="ARBA" id="ARBA00008779"/>
    </source>
</evidence>
<evidence type="ECO:0000313" key="4">
    <source>
        <dbReference type="EMBL" id="CAA9426089.1"/>
    </source>
</evidence>
<dbReference type="CDD" id="cd16148">
    <property type="entry name" value="sulfatase_like"/>
    <property type="match status" value="1"/>
</dbReference>
<keyword evidence="2" id="KW-0378">Hydrolase</keyword>
<dbReference type="EMBL" id="CADCUW010000350">
    <property type="protein sequence ID" value="CAA9426089.1"/>
    <property type="molecule type" value="Genomic_DNA"/>
</dbReference>
<organism evidence="4">
    <name type="scientific">uncultured Rubrobacteraceae bacterium</name>
    <dbReference type="NCBI Taxonomy" id="349277"/>
    <lineage>
        <taxon>Bacteria</taxon>
        <taxon>Bacillati</taxon>
        <taxon>Actinomycetota</taxon>
        <taxon>Rubrobacteria</taxon>
        <taxon>Rubrobacterales</taxon>
        <taxon>Rubrobacteraceae</taxon>
        <taxon>environmental samples</taxon>
    </lineage>
</organism>
<dbReference type="Pfam" id="PF00884">
    <property type="entry name" value="Sulfatase"/>
    <property type="match status" value="1"/>
</dbReference>
<reference evidence="4" key="1">
    <citation type="submission" date="2020-02" db="EMBL/GenBank/DDBJ databases">
        <authorList>
            <person name="Meier V. D."/>
        </authorList>
    </citation>
    <scope>NUCLEOTIDE SEQUENCE</scope>
    <source>
        <strain evidence="4">AVDCRST_MAG01</strain>
    </source>
</reference>
<dbReference type="InterPro" id="IPR000917">
    <property type="entry name" value="Sulfatase_N"/>
</dbReference>
<dbReference type="PANTHER" id="PTHR42693:SF53">
    <property type="entry name" value="ENDO-4-O-SULFATASE"/>
    <property type="match status" value="1"/>
</dbReference>
<feature type="domain" description="Sulfatase N-terminal" evidence="3">
    <location>
        <begin position="5"/>
        <end position="317"/>
    </location>
</feature>
<gene>
    <name evidence="4" type="ORF">AVDCRST_MAG01-01-2578</name>
</gene>
<name>A0A6J4PX42_9ACTN</name>
<dbReference type="AlphaFoldDB" id="A0A6J4PX42"/>
<dbReference type="GO" id="GO:0004065">
    <property type="term" value="F:arylsulfatase activity"/>
    <property type="evidence" value="ECO:0007669"/>
    <property type="project" value="TreeGrafter"/>
</dbReference>
<protein>
    <submittedName>
        <fullName evidence="4">Sulfatase</fullName>
    </submittedName>
</protein>
<proteinExistence type="inferred from homology"/>
<comment type="similarity">
    <text evidence="1">Belongs to the sulfatase family.</text>
</comment>
<dbReference type="InterPro" id="IPR050738">
    <property type="entry name" value="Sulfatase"/>
</dbReference>
<dbReference type="Gene3D" id="3.40.720.10">
    <property type="entry name" value="Alkaline Phosphatase, subunit A"/>
    <property type="match status" value="1"/>
</dbReference>
<evidence type="ECO:0000259" key="3">
    <source>
        <dbReference type="Pfam" id="PF00884"/>
    </source>
</evidence>
<dbReference type="PANTHER" id="PTHR42693">
    <property type="entry name" value="ARYLSULFATASE FAMILY MEMBER"/>
    <property type="match status" value="1"/>
</dbReference>
<dbReference type="InterPro" id="IPR017850">
    <property type="entry name" value="Alkaline_phosphatase_core_sf"/>
</dbReference>